<dbReference type="EMBL" id="SMTF01000003">
    <property type="protein sequence ID" value="TDK26220.1"/>
    <property type="molecule type" value="Genomic_DNA"/>
</dbReference>
<feature type="compositionally biased region" description="Basic and acidic residues" evidence="1">
    <location>
        <begin position="57"/>
        <end position="74"/>
    </location>
</feature>
<proteinExistence type="predicted"/>
<dbReference type="RefSeq" id="WP_133321253.1">
    <property type="nucleotide sequence ID" value="NZ_SMTF01000003.1"/>
</dbReference>
<name>A0A4R5TYD7_9GAMM</name>
<reference evidence="2 3" key="1">
    <citation type="submission" date="2019-03" db="EMBL/GenBank/DDBJ databases">
        <title>Luteimonas zhaokaii sp.nov., isolated from the rectal contents of Plateau pika in Yushu, Qinghai Province, China.</title>
        <authorList>
            <person name="Zhang G."/>
        </authorList>
    </citation>
    <scope>NUCLEOTIDE SEQUENCE [LARGE SCALE GENOMIC DNA]</scope>
    <source>
        <strain evidence="2 3">B9</strain>
    </source>
</reference>
<evidence type="ECO:0000313" key="2">
    <source>
        <dbReference type="EMBL" id="TDK26220.1"/>
    </source>
</evidence>
<organism evidence="2 3">
    <name type="scientific">Luteimonas aestuarii</name>
    <dbReference type="NCBI Taxonomy" id="453837"/>
    <lineage>
        <taxon>Bacteria</taxon>
        <taxon>Pseudomonadati</taxon>
        <taxon>Pseudomonadota</taxon>
        <taxon>Gammaproteobacteria</taxon>
        <taxon>Lysobacterales</taxon>
        <taxon>Lysobacteraceae</taxon>
        <taxon>Luteimonas</taxon>
    </lineage>
</organism>
<comment type="caution">
    <text evidence="2">The sequence shown here is derived from an EMBL/GenBank/DDBJ whole genome shotgun (WGS) entry which is preliminary data.</text>
</comment>
<gene>
    <name evidence="2" type="ORF">E2F46_06375</name>
</gene>
<dbReference type="Proteomes" id="UP000294796">
    <property type="component" value="Unassembled WGS sequence"/>
</dbReference>
<accession>A0A4R5TYD7</accession>
<protein>
    <submittedName>
        <fullName evidence="2">Uncharacterized protein</fullName>
    </submittedName>
</protein>
<keyword evidence="3" id="KW-1185">Reference proteome</keyword>
<evidence type="ECO:0000313" key="3">
    <source>
        <dbReference type="Proteomes" id="UP000294796"/>
    </source>
</evidence>
<feature type="region of interest" description="Disordered" evidence="1">
    <location>
        <begin position="49"/>
        <end position="99"/>
    </location>
</feature>
<dbReference type="AlphaFoldDB" id="A0A4R5TYD7"/>
<sequence length="99" mass="11125">MSQESLQLRIATRLLAAIISQDRNRELSDRVKDIRHSIEVANELIRQSDTVPPVGELTHDPKPKTREAVIRRETAPLSELLSDRRGPAPSRKGPGPTFH</sequence>
<evidence type="ECO:0000256" key="1">
    <source>
        <dbReference type="SAM" id="MobiDB-lite"/>
    </source>
</evidence>